<organism evidence="1">
    <name type="scientific">Caldilineaceae bacterium SB0662_bin_9</name>
    <dbReference type="NCBI Taxonomy" id="2605258"/>
    <lineage>
        <taxon>Bacteria</taxon>
        <taxon>Bacillati</taxon>
        <taxon>Chloroflexota</taxon>
        <taxon>Caldilineae</taxon>
        <taxon>Caldilineales</taxon>
        <taxon>Caldilineaceae</taxon>
    </lineage>
</organism>
<dbReference type="EMBL" id="VXPY01000094">
    <property type="protein sequence ID" value="MYD91262.1"/>
    <property type="molecule type" value="Genomic_DNA"/>
</dbReference>
<gene>
    <name evidence="1" type="ORF">F4Y08_13150</name>
</gene>
<accession>A0A6B1DX83</accession>
<protein>
    <submittedName>
        <fullName evidence="1">BrnA antitoxin family protein</fullName>
    </submittedName>
</protein>
<dbReference type="Pfam" id="PF14384">
    <property type="entry name" value="BrnA_antitoxin"/>
    <property type="match status" value="1"/>
</dbReference>
<dbReference type="InterPro" id="IPR025528">
    <property type="entry name" value="BrnA_antitoxin"/>
</dbReference>
<reference evidence="1" key="1">
    <citation type="submission" date="2019-09" db="EMBL/GenBank/DDBJ databases">
        <title>Characterisation of the sponge microbiome using genome-centric metagenomics.</title>
        <authorList>
            <person name="Engelberts J.P."/>
            <person name="Robbins S.J."/>
            <person name="De Goeij J.M."/>
            <person name="Aranda M."/>
            <person name="Bell S.C."/>
            <person name="Webster N.S."/>
        </authorList>
    </citation>
    <scope>NUCLEOTIDE SEQUENCE</scope>
    <source>
        <strain evidence="1">SB0662_bin_9</strain>
    </source>
</reference>
<dbReference type="AlphaFoldDB" id="A0A6B1DX83"/>
<proteinExistence type="predicted"/>
<comment type="caution">
    <text evidence="1">The sequence shown here is derived from an EMBL/GenBank/DDBJ whole genome shotgun (WGS) entry which is preliminary data.</text>
</comment>
<sequence length="98" mass="11178">MKEDMTELPEDIHAQIRGLEALPDDKVDTTDAPEILDWSDARRGVFHRPVTQQITLRLDADIIAWFKAHARDGRGYQTDINGALREHVKRETRSASQA</sequence>
<name>A0A6B1DX83_9CHLR</name>
<evidence type="ECO:0000313" key="1">
    <source>
        <dbReference type="EMBL" id="MYD91262.1"/>
    </source>
</evidence>